<evidence type="ECO:0000256" key="1">
    <source>
        <dbReference type="SAM" id="MobiDB-lite"/>
    </source>
</evidence>
<accession>A0A0D2LC70</accession>
<dbReference type="InterPro" id="IPR010585">
    <property type="entry name" value="DNA_repair_prot_XRCC4"/>
</dbReference>
<dbReference type="GO" id="GO:0003677">
    <property type="term" value="F:DNA binding"/>
    <property type="evidence" value="ECO:0007669"/>
    <property type="project" value="InterPro"/>
</dbReference>
<reference evidence="2 3" key="1">
    <citation type="journal article" date="2013" name="BMC Genomics">
        <title>Reconstruction of the lipid metabolism for the microalga Monoraphidium neglectum from its genome sequence reveals characteristics suitable for biofuel production.</title>
        <authorList>
            <person name="Bogen C."/>
            <person name="Al-Dilaimi A."/>
            <person name="Albersmeier A."/>
            <person name="Wichmann J."/>
            <person name="Grundmann M."/>
            <person name="Rupp O."/>
            <person name="Lauersen K.J."/>
            <person name="Blifernez-Klassen O."/>
            <person name="Kalinowski J."/>
            <person name="Goesmann A."/>
            <person name="Mussgnug J.H."/>
            <person name="Kruse O."/>
        </authorList>
    </citation>
    <scope>NUCLEOTIDE SEQUENCE [LARGE SCALE GENOMIC DNA]</scope>
    <source>
        <strain evidence="2 3">SAG 48.87</strain>
    </source>
</reference>
<dbReference type="SUPFAM" id="SSF58022">
    <property type="entry name" value="XRCC4, C-terminal oligomerization domain"/>
    <property type="match status" value="1"/>
</dbReference>
<dbReference type="EMBL" id="KK100679">
    <property type="protein sequence ID" value="KIZ04349.1"/>
    <property type="molecule type" value="Genomic_DNA"/>
</dbReference>
<sequence>MADGSEEPYSCKLVATKDGHELIVFFRWRDTSFDLTVVDREQRAWSRQGCTKPPGMAMAEAAWMAAAREALGSHAPGVAYVFESKPRGEACLELRWSWRDAGLRSTRVATLLLDLLPEARPELWRMQRLLALSHSQLQGRVEAVAAENDRLHSQLERLNRELQGQERARQAKEQELFIKFAELLSRQKAAARDIARRLELAEQELADTQRVKEEEEEDTETSGDSSPEHSGAADGDEDGAFSRETASYGGSDSEQQQTGSGPDDGAGPANAHGGADEAGVDGINSGDGGAHGALAQRLQERRRAAASAGSGGAGGPIKEEPPYEAHDGSVFGPRGAATRGSGSPGREVGSGDGVDGGDGGGGGYTQAIAAYQYGGGPSPNGGGGADEMDVDGGGGGDSGAHVGASGGGGGVRAVGRPGSRGTLPIEAMDLEFRTHSGGQAGPSGGAAAAAAAASAQQQRYAVAGPLSGADGGGSPAAGAGAGQEENDSLGLAELAGGQPAGGGPLGAEAIKVRARRRGK</sequence>
<dbReference type="PANTHER" id="PTHR28559">
    <property type="entry name" value="DNA REPAIR PROTEIN XRCC4"/>
    <property type="match status" value="1"/>
</dbReference>
<name>A0A0D2LC70_9CHLO</name>
<dbReference type="Proteomes" id="UP000054498">
    <property type="component" value="Unassembled WGS sequence"/>
</dbReference>
<feature type="compositionally biased region" description="Polar residues" evidence="1">
    <location>
        <begin position="244"/>
        <end position="260"/>
    </location>
</feature>
<feature type="compositionally biased region" description="Gly residues" evidence="1">
    <location>
        <begin position="373"/>
        <end position="412"/>
    </location>
</feature>
<feature type="region of interest" description="Disordered" evidence="1">
    <location>
        <begin position="434"/>
        <end position="519"/>
    </location>
</feature>
<dbReference type="PANTHER" id="PTHR28559:SF1">
    <property type="entry name" value="DNA REPAIR PROTEIN XRCC4"/>
    <property type="match status" value="1"/>
</dbReference>
<feature type="compositionally biased region" description="Low complexity" evidence="1">
    <location>
        <begin position="445"/>
        <end position="468"/>
    </location>
</feature>
<evidence type="ECO:0008006" key="4">
    <source>
        <dbReference type="Google" id="ProtNLM"/>
    </source>
</evidence>
<keyword evidence="3" id="KW-1185">Reference proteome</keyword>
<dbReference type="GO" id="GO:0010165">
    <property type="term" value="P:response to X-ray"/>
    <property type="evidence" value="ECO:0007669"/>
    <property type="project" value="TreeGrafter"/>
</dbReference>
<organism evidence="2 3">
    <name type="scientific">Monoraphidium neglectum</name>
    <dbReference type="NCBI Taxonomy" id="145388"/>
    <lineage>
        <taxon>Eukaryota</taxon>
        <taxon>Viridiplantae</taxon>
        <taxon>Chlorophyta</taxon>
        <taxon>core chlorophytes</taxon>
        <taxon>Chlorophyceae</taxon>
        <taxon>CS clade</taxon>
        <taxon>Sphaeropleales</taxon>
        <taxon>Selenastraceae</taxon>
        <taxon>Monoraphidium</taxon>
    </lineage>
</organism>
<dbReference type="GeneID" id="25736482"/>
<dbReference type="KEGG" id="mng:MNEG_3604"/>
<protein>
    <recommendedName>
        <fullName evidence="4">DNA repair protein XRCC4</fullName>
    </recommendedName>
</protein>
<proteinExistence type="predicted"/>
<evidence type="ECO:0000313" key="2">
    <source>
        <dbReference type="EMBL" id="KIZ04349.1"/>
    </source>
</evidence>
<dbReference type="OrthoDB" id="10624162at2759"/>
<dbReference type="GO" id="GO:0006310">
    <property type="term" value="P:DNA recombination"/>
    <property type="evidence" value="ECO:0007669"/>
    <property type="project" value="InterPro"/>
</dbReference>
<dbReference type="GO" id="GO:0006303">
    <property type="term" value="P:double-strand break repair via nonhomologous end joining"/>
    <property type="evidence" value="ECO:0007669"/>
    <property type="project" value="TreeGrafter"/>
</dbReference>
<feature type="compositionally biased region" description="Basic and acidic residues" evidence="1">
    <location>
        <begin position="317"/>
        <end position="327"/>
    </location>
</feature>
<gene>
    <name evidence="2" type="ORF">MNEG_3604</name>
</gene>
<feature type="compositionally biased region" description="Gly residues" evidence="1">
    <location>
        <begin position="469"/>
        <end position="481"/>
    </location>
</feature>
<feature type="region of interest" description="Disordered" evidence="1">
    <location>
        <begin position="205"/>
        <end position="422"/>
    </location>
</feature>
<dbReference type="GO" id="GO:0005958">
    <property type="term" value="C:DNA-dependent protein kinase-DNA ligase 4 complex"/>
    <property type="evidence" value="ECO:0007669"/>
    <property type="project" value="TreeGrafter"/>
</dbReference>
<dbReference type="GO" id="GO:0032807">
    <property type="term" value="C:DNA ligase IV complex"/>
    <property type="evidence" value="ECO:0007669"/>
    <property type="project" value="TreeGrafter"/>
</dbReference>
<evidence type="ECO:0000313" key="3">
    <source>
        <dbReference type="Proteomes" id="UP000054498"/>
    </source>
</evidence>
<dbReference type="RefSeq" id="XP_013903368.1">
    <property type="nucleotide sequence ID" value="XM_014047914.1"/>
</dbReference>
<dbReference type="AlphaFoldDB" id="A0A0D2LC70"/>
<feature type="compositionally biased region" description="Gly residues" evidence="1">
    <location>
        <begin position="348"/>
        <end position="364"/>
    </location>
</feature>